<proteinExistence type="predicted"/>
<gene>
    <name evidence="2" type="ORF">AYI69_g7622</name>
</gene>
<dbReference type="EMBL" id="LSSM01003732">
    <property type="protein sequence ID" value="OMJ16958.1"/>
    <property type="molecule type" value="Genomic_DNA"/>
</dbReference>
<evidence type="ECO:0000313" key="3">
    <source>
        <dbReference type="Proteomes" id="UP000187429"/>
    </source>
</evidence>
<dbReference type="AlphaFoldDB" id="A0A1R1XQR4"/>
<sequence length="68" mass="7731">MYRRSRDEQRRWFRRGNHGAPNAILSIVILSKDGPPKAGTINSKPTISRSREGDNKANTLARENLNKI</sequence>
<dbReference type="Proteomes" id="UP000187429">
    <property type="component" value="Unassembled WGS sequence"/>
</dbReference>
<protein>
    <submittedName>
        <fullName evidence="2">Uncharacterized protein</fullName>
    </submittedName>
</protein>
<name>A0A1R1XQR4_9FUNG</name>
<feature type="region of interest" description="Disordered" evidence="1">
    <location>
        <begin position="34"/>
        <end position="56"/>
    </location>
</feature>
<keyword evidence="3" id="KW-1185">Reference proteome</keyword>
<evidence type="ECO:0000313" key="2">
    <source>
        <dbReference type="EMBL" id="OMJ16958.1"/>
    </source>
</evidence>
<organism evidence="2 3">
    <name type="scientific">Smittium culicis</name>
    <dbReference type="NCBI Taxonomy" id="133412"/>
    <lineage>
        <taxon>Eukaryota</taxon>
        <taxon>Fungi</taxon>
        <taxon>Fungi incertae sedis</taxon>
        <taxon>Zoopagomycota</taxon>
        <taxon>Kickxellomycotina</taxon>
        <taxon>Harpellomycetes</taxon>
        <taxon>Harpellales</taxon>
        <taxon>Legeriomycetaceae</taxon>
        <taxon>Smittium</taxon>
    </lineage>
</organism>
<accession>A0A1R1XQR4</accession>
<comment type="caution">
    <text evidence="2">The sequence shown here is derived from an EMBL/GenBank/DDBJ whole genome shotgun (WGS) entry which is preliminary data.</text>
</comment>
<evidence type="ECO:0000256" key="1">
    <source>
        <dbReference type="SAM" id="MobiDB-lite"/>
    </source>
</evidence>
<reference evidence="3" key="1">
    <citation type="submission" date="2017-01" db="EMBL/GenBank/DDBJ databases">
        <authorList>
            <person name="Wang Y."/>
            <person name="White M."/>
            <person name="Kvist S."/>
            <person name="Moncalvo J.-M."/>
        </authorList>
    </citation>
    <scope>NUCLEOTIDE SEQUENCE [LARGE SCALE GENOMIC DNA]</scope>
    <source>
        <strain evidence="3">ID-206-W2</strain>
    </source>
</reference>